<gene>
    <name evidence="2" type="ORF">TvY486_0024880</name>
</gene>
<organism evidence="2 3">
    <name type="scientific">Trypanosoma vivax (strain Y486)</name>
    <dbReference type="NCBI Taxonomy" id="1055687"/>
    <lineage>
        <taxon>Eukaryota</taxon>
        <taxon>Discoba</taxon>
        <taxon>Euglenozoa</taxon>
        <taxon>Kinetoplastea</taxon>
        <taxon>Metakinetoplastina</taxon>
        <taxon>Trypanosomatida</taxon>
        <taxon>Trypanosomatidae</taxon>
        <taxon>Trypanosoma</taxon>
        <taxon>Duttonella</taxon>
    </lineage>
</organism>
<evidence type="ECO:0000313" key="2">
    <source>
        <dbReference type="EMBL" id="CCD19776.1"/>
    </source>
</evidence>
<keyword evidence="3" id="KW-1185">Reference proteome</keyword>
<keyword evidence="1" id="KW-1133">Transmembrane helix</keyword>
<reference evidence="2 3" key="1">
    <citation type="journal article" date="2012" name="Proc. Natl. Acad. Sci. U.S.A.">
        <title>Antigenic diversity is generated by distinct evolutionary mechanisms in African trypanosome species.</title>
        <authorList>
            <person name="Jackson A.P."/>
            <person name="Berry A."/>
            <person name="Aslett M."/>
            <person name="Allison H.C."/>
            <person name="Burton P."/>
            <person name="Vavrova-Anderson J."/>
            <person name="Brown R."/>
            <person name="Browne H."/>
            <person name="Corton N."/>
            <person name="Hauser H."/>
            <person name="Gamble J."/>
            <person name="Gilderthorp R."/>
            <person name="Marcello L."/>
            <person name="McQuillan J."/>
            <person name="Otto T.D."/>
            <person name="Quail M.A."/>
            <person name="Sanders M.J."/>
            <person name="van Tonder A."/>
            <person name="Ginger M.L."/>
            <person name="Field M.C."/>
            <person name="Barry J.D."/>
            <person name="Hertz-Fowler C."/>
            <person name="Berriman M."/>
        </authorList>
    </citation>
    <scope>NUCLEOTIDE SEQUENCE</scope>
    <source>
        <strain evidence="2 3">Y486</strain>
    </source>
</reference>
<evidence type="ECO:0000256" key="1">
    <source>
        <dbReference type="SAM" id="Phobius"/>
    </source>
</evidence>
<protein>
    <submittedName>
        <fullName evidence="2">Uncharacterized protein</fullName>
    </submittedName>
</protein>
<dbReference type="EMBL" id="CAEX01004084">
    <property type="protein sequence ID" value="CCD19776.1"/>
    <property type="molecule type" value="Genomic_DNA"/>
</dbReference>
<accession>F9WQE8</accession>
<dbReference type="Proteomes" id="UP000009027">
    <property type="component" value="Unassembled WGS sequence"/>
</dbReference>
<dbReference type="AlphaFoldDB" id="F9WQE8"/>
<evidence type="ECO:0000313" key="3">
    <source>
        <dbReference type="Proteomes" id="UP000009027"/>
    </source>
</evidence>
<name>F9WQE8_TRYVY</name>
<feature type="transmembrane region" description="Helical" evidence="1">
    <location>
        <begin position="12"/>
        <end position="36"/>
    </location>
</feature>
<proteinExistence type="predicted"/>
<keyword evidence="1" id="KW-0812">Transmembrane</keyword>
<keyword evidence="1" id="KW-0472">Membrane</keyword>
<sequence>MSVDELVCSAPASCFLLSAFLRVWCVSVVLCVVSVLRALSALVALTSAAMASSAVRVASLSLVPSAVLLRQSSAWLSPSQAAVSASLSACARLLYSGAPSSVKNGIAASTAALARSQYLSFASRVAFALLTFASSVVHSVPVPAPLLAQNRIGQPHFFPDVSPEELSAAMTPSLAVQLAVSVCPTPTLNANLPTSATAALSPRLFVSLPAHFSLASVFPVLMHCCWPAAAP</sequence>